<sequence>MARLNEPPAAPAASLYVAQPGTESIDTLKRRFIRQNRDLAKSNSFQALRIRNLEIDVTRLLDENLELRNQVLRLEHDVYNAQTHVQKVKRELQAKFVEFFSGLSSTIEEDDPILPDSMTTGRRPIEGKWRERQPLSEVMRDSQMPTIMEHKQYPRRTLDAGEIHAARLSDQSNNESPDLGPPPVARFDSTDTVKNASPLLNKTTSEMPATQDDDELPPNLSINLETRRKRKDGQPKLEIRRHSILPQSPSRNENETSAILRTGAKRKLADRETEKPIKPPSQGDFTFSRRVNTDENRSALLEKAQGEGEALDSAPMSPNKPIRKVLGDKSVNMSPRKRALQSEESSKGDPENRPPLDAGSGKDTVPTRRRKAPAIPVLTPQNEVVQTVEIAPASTDMPPQTPAEPDLFSPTPSEPSTLPAAGRGDTPPPGDLSTLSTTSDGAGRPSRRARSAVNYAEPSLIAKMRRPDKKMMDAVTGLQDPRRAMSISGDRRSSSQPATTIKKEPQDPADLWKLSLPAADLIATSSPLTQKSGGEELLGSPDTNSTTIAAPLHPPKPSTSSANISALMAASRKRRESSHLPQRPLGTDMDVAVATKKMEDLDVYDFKESSSPLDGGLAPRPRAKVAHRRHSSVPKDAGLLVSGTGSGATIKVDSGSGEVGRVARTGTAGRRRSMMV</sequence>
<keyword evidence="5" id="KW-0159">Chromosome partition</keyword>
<keyword evidence="6 9" id="KW-0175">Coiled coil</keyword>
<evidence type="ECO:0000256" key="1">
    <source>
        <dbReference type="ARBA" id="ARBA00004584"/>
    </source>
</evidence>
<evidence type="ECO:0000259" key="11">
    <source>
        <dbReference type="Pfam" id="PF07557"/>
    </source>
</evidence>
<dbReference type="Pfam" id="PF07557">
    <property type="entry name" value="Shugoshin_C"/>
    <property type="match status" value="1"/>
</dbReference>
<evidence type="ECO:0000256" key="5">
    <source>
        <dbReference type="ARBA" id="ARBA00022829"/>
    </source>
</evidence>
<comment type="subcellular location">
    <subcellularLocation>
        <location evidence="1">Chromosome</location>
        <location evidence="1">Centromere</location>
    </subcellularLocation>
</comment>
<keyword evidence="8" id="KW-0137">Centromere</keyword>
<feature type="compositionally biased region" description="Basic and acidic residues" evidence="10">
    <location>
        <begin position="232"/>
        <end position="241"/>
    </location>
</feature>
<reference evidence="13" key="1">
    <citation type="journal article" date="2020" name="Stud. Mycol.">
        <title>101 Dothideomycetes genomes: a test case for predicting lifestyles and emergence of pathogens.</title>
        <authorList>
            <person name="Haridas S."/>
            <person name="Albert R."/>
            <person name="Binder M."/>
            <person name="Bloem J."/>
            <person name="Labutti K."/>
            <person name="Salamov A."/>
            <person name="Andreopoulos B."/>
            <person name="Baker S."/>
            <person name="Barry K."/>
            <person name="Bills G."/>
            <person name="Bluhm B."/>
            <person name="Cannon C."/>
            <person name="Castanera R."/>
            <person name="Culley D."/>
            <person name="Daum C."/>
            <person name="Ezra D."/>
            <person name="Gonzalez J."/>
            <person name="Henrissat B."/>
            <person name="Kuo A."/>
            <person name="Liang C."/>
            <person name="Lipzen A."/>
            <person name="Lutzoni F."/>
            <person name="Magnuson J."/>
            <person name="Mondo S."/>
            <person name="Nolan M."/>
            <person name="Ohm R."/>
            <person name="Pangilinan J."/>
            <person name="Park H.-J."/>
            <person name="Ramirez L."/>
            <person name="Alfaro M."/>
            <person name="Sun H."/>
            <person name="Tritt A."/>
            <person name="Yoshinaga Y."/>
            <person name="Zwiers L.-H."/>
            <person name="Turgeon B."/>
            <person name="Goodwin S."/>
            <person name="Spatafora J."/>
            <person name="Crous P."/>
            <person name="Grigoriev I."/>
        </authorList>
    </citation>
    <scope>NUCLEOTIDE SEQUENCE</scope>
    <source>
        <strain evidence="13">CBS 113389</strain>
    </source>
</reference>
<feature type="region of interest" description="Disordered" evidence="10">
    <location>
        <begin position="525"/>
        <end position="563"/>
    </location>
</feature>
<evidence type="ECO:0000259" key="12">
    <source>
        <dbReference type="Pfam" id="PF07558"/>
    </source>
</evidence>
<comment type="similarity">
    <text evidence="2">Belongs to the shugoshin family.</text>
</comment>
<dbReference type="Pfam" id="PF07558">
    <property type="entry name" value="Shugoshin_N"/>
    <property type="match status" value="1"/>
</dbReference>
<evidence type="ECO:0000256" key="9">
    <source>
        <dbReference type="SAM" id="Coils"/>
    </source>
</evidence>
<dbReference type="Proteomes" id="UP000799767">
    <property type="component" value="Unassembled WGS sequence"/>
</dbReference>
<evidence type="ECO:0000256" key="8">
    <source>
        <dbReference type="ARBA" id="ARBA00023328"/>
    </source>
</evidence>
<feature type="compositionally biased region" description="Basic and acidic residues" evidence="10">
    <location>
        <begin position="267"/>
        <end position="277"/>
    </location>
</feature>
<dbReference type="AlphaFoldDB" id="A0A6A6PL22"/>
<gene>
    <name evidence="13" type="ORF">BDY17DRAFT_340919</name>
</gene>
<dbReference type="OrthoDB" id="5394106at2759"/>
<feature type="domain" description="Shugoshin N-terminal coiled-coil" evidence="12">
    <location>
        <begin position="28"/>
        <end position="72"/>
    </location>
</feature>
<evidence type="ECO:0000256" key="3">
    <source>
        <dbReference type="ARBA" id="ARBA00022454"/>
    </source>
</evidence>
<feature type="region of interest" description="Disordered" evidence="10">
    <location>
        <begin position="569"/>
        <end position="588"/>
    </location>
</feature>
<accession>A0A6A6PL22</accession>
<dbReference type="InterPro" id="IPR011516">
    <property type="entry name" value="Shugoshin_N"/>
</dbReference>
<feature type="compositionally biased region" description="Polar residues" evidence="10">
    <location>
        <begin position="190"/>
        <end position="208"/>
    </location>
</feature>
<dbReference type="GO" id="GO:0000779">
    <property type="term" value="C:condensed chromosome, centromeric region"/>
    <property type="evidence" value="ECO:0007669"/>
    <property type="project" value="UniProtKB-ARBA"/>
</dbReference>
<dbReference type="InterPro" id="IPR011515">
    <property type="entry name" value="Shugoshin_C"/>
</dbReference>
<organism evidence="13 14">
    <name type="scientific">Neohortaea acidophila</name>
    <dbReference type="NCBI Taxonomy" id="245834"/>
    <lineage>
        <taxon>Eukaryota</taxon>
        <taxon>Fungi</taxon>
        <taxon>Dikarya</taxon>
        <taxon>Ascomycota</taxon>
        <taxon>Pezizomycotina</taxon>
        <taxon>Dothideomycetes</taxon>
        <taxon>Dothideomycetidae</taxon>
        <taxon>Mycosphaerellales</taxon>
        <taxon>Teratosphaeriaceae</taxon>
        <taxon>Neohortaea</taxon>
    </lineage>
</organism>
<name>A0A6A6PL22_9PEZI</name>
<dbReference type="GO" id="GO:0005634">
    <property type="term" value="C:nucleus"/>
    <property type="evidence" value="ECO:0007669"/>
    <property type="project" value="InterPro"/>
</dbReference>
<feature type="domain" description="Shugoshin C-terminal" evidence="11">
    <location>
        <begin position="443"/>
        <end position="466"/>
    </location>
</feature>
<feature type="compositionally biased region" description="Polar residues" evidence="10">
    <location>
        <begin position="245"/>
        <end position="259"/>
    </location>
</feature>
<keyword evidence="14" id="KW-1185">Reference proteome</keyword>
<keyword evidence="4" id="KW-0132">Cell division</keyword>
<evidence type="ECO:0000313" key="14">
    <source>
        <dbReference type="Proteomes" id="UP000799767"/>
    </source>
</evidence>
<evidence type="ECO:0000256" key="10">
    <source>
        <dbReference type="SAM" id="MobiDB-lite"/>
    </source>
</evidence>
<dbReference type="EMBL" id="MU001640">
    <property type="protein sequence ID" value="KAF2479967.1"/>
    <property type="molecule type" value="Genomic_DNA"/>
</dbReference>
<feature type="region of interest" description="Disordered" evidence="10">
    <location>
        <begin position="168"/>
        <end position="509"/>
    </location>
</feature>
<feature type="compositionally biased region" description="Low complexity" evidence="10">
    <location>
        <begin position="659"/>
        <end position="668"/>
    </location>
</feature>
<dbReference type="GO" id="GO:0045132">
    <property type="term" value="P:meiotic chromosome segregation"/>
    <property type="evidence" value="ECO:0007669"/>
    <property type="project" value="InterPro"/>
</dbReference>
<evidence type="ECO:0000313" key="13">
    <source>
        <dbReference type="EMBL" id="KAF2479967.1"/>
    </source>
</evidence>
<evidence type="ECO:0000256" key="2">
    <source>
        <dbReference type="ARBA" id="ARBA00010845"/>
    </source>
</evidence>
<feature type="coiled-coil region" evidence="9">
    <location>
        <begin position="50"/>
        <end position="77"/>
    </location>
</feature>
<keyword evidence="7" id="KW-0131">Cell cycle</keyword>
<feature type="compositionally biased region" description="Basic and acidic residues" evidence="10">
    <location>
        <begin position="340"/>
        <end position="354"/>
    </location>
</feature>
<proteinExistence type="inferred from homology"/>
<evidence type="ECO:0000256" key="6">
    <source>
        <dbReference type="ARBA" id="ARBA00023054"/>
    </source>
</evidence>
<dbReference type="RefSeq" id="XP_033586537.1">
    <property type="nucleotide sequence ID" value="XM_033737984.1"/>
</dbReference>
<evidence type="ECO:0000256" key="4">
    <source>
        <dbReference type="ARBA" id="ARBA00022618"/>
    </source>
</evidence>
<dbReference type="GeneID" id="54478986"/>
<keyword evidence="3" id="KW-0158">Chromosome</keyword>
<feature type="region of interest" description="Disordered" evidence="10">
    <location>
        <begin position="649"/>
        <end position="676"/>
    </location>
</feature>
<dbReference type="GO" id="GO:0051301">
    <property type="term" value="P:cell division"/>
    <property type="evidence" value="ECO:0007669"/>
    <property type="project" value="UniProtKB-KW"/>
</dbReference>
<protein>
    <recommendedName>
        <fullName evidence="15">Shugoshin</fullName>
    </recommendedName>
</protein>
<evidence type="ECO:0008006" key="15">
    <source>
        <dbReference type="Google" id="ProtNLM"/>
    </source>
</evidence>
<evidence type="ECO:0000256" key="7">
    <source>
        <dbReference type="ARBA" id="ARBA00023306"/>
    </source>
</evidence>